<dbReference type="GO" id="GO:0046872">
    <property type="term" value="F:metal ion binding"/>
    <property type="evidence" value="ECO:0007669"/>
    <property type="project" value="UniProtKB-KW"/>
</dbReference>
<dbReference type="RefSeq" id="WP_011629820.1">
    <property type="nucleotide sequence ID" value="NC_008340.1"/>
</dbReference>
<dbReference type="InterPro" id="IPR020476">
    <property type="entry name" value="Nudix_hydrolase"/>
</dbReference>
<evidence type="ECO:0000313" key="20">
    <source>
        <dbReference type="EMBL" id="ABI57426.1"/>
    </source>
</evidence>
<comment type="catalytic activity">
    <reaction evidence="11">
        <text>8-oxo-GTP + H2O = 8-oxo-GMP + diphosphate + H(+)</text>
        <dbReference type="Rhea" id="RHEA:67616"/>
        <dbReference type="ChEBI" id="CHEBI:15377"/>
        <dbReference type="ChEBI" id="CHEBI:15378"/>
        <dbReference type="ChEBI" id="CHEBI:33019"/>
        <dbReference type="ChEBI" id="CHEBI:143553"/>
        <dbReference type="ChEBI" id="CHEBI:145694"/>
    </reaction>
</comment>
<dbReference type="InterPro" id="IPR022998">
    <property type="entry name" value="ThiamineP_synth_TenI"/>
</dbReference>
<comment type="cofactor">
    <cofactor evidence="1 18">
        <name>Mg(2+)</name>
        <dbReference type="ChEBI" id="CHEBI:18420"/>
    </cofactor>
</comment>
<dbReference type="PANTHER" id="PTHR47707">
    <property type="entry name" value="8-OXO-DGTP DIPHOSPHATASE"/>
    <property type="match status" value="1"/>
</dbReference>
<evidence type="ECO:0000256" key="3">
    <source>
        <dbReference type="ARBA" id="ARBA00022457"/>
    </source>
</evidence>
<dbReference type="GO" id="GO:0009228">
    <property type="term" value="P:thiamine biosynthetic process"/>
    <property type="evidence" value="ECO:0007669"/>
    <property type="project" value="UniProtKB-KW"/>
</dbReference>
<evidence type="ECO:0000259" key="19">
    <source>
        <dbReference type="PROSITE" id="PS51462"/>
    </source>
</evidence>
<name>Q0A6W1_ALKEH</name>
<gene>
    <name evidence="20" type="ordered locus">Mlg_2084</name>
</gene>
<evidence type="ECO:0000256" key="16">
    <source>
        <dbReference type="ARBA" id="ARBA00042798"/>
    </source>
</evidence>
<keyword evidence="3" id="KW-0515">Mutator protein</keyword>
<dbReference type="SUPFAM" id="SSF51391">
    <property type="entry name" value="Thiamin phosphate synthase"/>
    <property type="match status" value="1"/>
</dbReference>
<dbReference type="FunFam" id="3.90.79.10:FF:000014">
    <property type="entry name" value="8-oxo-dGTP diphosphatase MutT"/>
    <property type="match status" value="1"/>
</dbReference>
<dbReference type="EC" id="3.6.1.55" evidence="12"/>
<proteinExistence type="inferred from homology"/>
<dbReference type="EMBL" id="CP000453">
    <property type="protein sequence ID" value="ABI57426.1"/>
    <property type="molecule type" value="Genomic_DNA"/>
</dbReference>
<dbReference type="GO" id="GO:0006281">
    <property type="term" value="P:DNA repair"/>
    <property type="evidence" value="ECO:0007669"/>
    <property type="project" value="UniProtKB-KW"/>
</dbReference>
<dbReference type="GO" id="GO:0006260">
    <property type="term" value="P:DNA replication"/>
    <property type="evidence" value="ECO:0007669"/>
    <property type="project" value="UniProtKB-KW"/>
</dbReference>
<evidence type="ECO:0000256" key="15">
    <source>
        <dbReference type="ARBA" id="ARBA00041979"/>
    </source>
</evidence>
<dbReference type="SUPFAM" id="SSF55811">
    <property type="entry name" value="Nudix"/>
    <property type="match status" value="1"/>
</dbReference>
<dbReference type="Pfam" id="PF02581">
    <property type="entry name" value="TMP-TENI"/>
    <property type="match status" value="1"/>
</dbReference>
<dbReference type="InterPro" id="IPR003561">
    <property type="entry name" value="Mutator_MutT"/>
</dbReference>
<accession>Q0A6W1</accession>
<dbReference type="CDD" id="cd00564">
    <property type="entry name" value="TMP_TenI"/>
    <property type="match status" value="1"/>
</dbReference>
<dbReference type="InterPro" id="IPR013785">
    <property type="entry name" value="Aldolase_TIM"/>
</dbReference>
<dbReference type="InterPro" id="IPR000086">
    <property type="entry name" value="NUDIX_hydrolase_dom"/>
</dbReference>
<evidence type="ECO:0000256" key="9">
    <source>
        <dbReference type="ARBA" id="ARBA00023204"/>
    </source>
</evidence>
<feature type="binding site" evidence="17">
    <location>
        <position position="119"/>
    </location>
    <ligand>
        <name>8-oxo-dGTP</name>
        <dbReference type="ChEBI" id="CHEBI:77896"/>
    </ligand>
</feature>
<evidence type="ECO:0000256" key="6">
    <source>
        <dbReference type="ARBA" id="ARBA00022763"/>
    </source>
</evidence>
<dbReference type="HOGENOM" id="CLU_076087_0_0_6"/>
<dbReference type="NCBIfam" id="NF006530">
    <property type="entry name" value="PRK08999.1"/>
    <property type="match status" value="1"/>
</dbReference>
<dbReference type="Proteomes" id="UP000001962">
    <property type="component" value="Chromosome"/>
</dbReference>
<dbReference type="GO" id="GO:0044716">
    <property type="term" value="F:8-oxo-GDP phosphatase activity"/>
    <property type="evidence" value="ECO:0007669"/>
    <property type="project" value="TreeGrafter"/>
</dbReference>
<feature type="binding site" evidence="17">
    <location>
        <position position="23"/>
    </location>
    <ligand>
        <name>8-oxo-dGTP</name>
        <dbReference type="ChEBI" id="CHEBI:77896"/>
    </ligand>
</feature>
<evidence type="ECO:0000256" key="17">
    <source>
        <dbReference type="PIRSR" id="PIRSR603561-1"/>
    </source>
</evidence>
<evidence type="ECO:0000256" key="10">
    <source>
        <dbReference type="ARBA" id="ARBA00035861"/>
    </source>
</evidence>
<dbReference type="OrthoDB" id="9810648at2"/>
<dbReference type="AlphaFoldDB" id="Q0A6W1"/>
<organism evidence="20 21">
    <name type="scientific">Alkalilimnicola ehrlichii (strain ATCC BAA-1101 / DSM 17681 / MLHE-1)</name>
    <dbReference type="NCBI Taxonomy" id="187272"/>
    <lineage>
        <taxon>Bacteria</taxon>
        <taxon>Pseudomonadati</taxon>
        <taxon>Pseudomonadota</taxon>
        <taxon>Gammaproteobacteria</taxon>
        <taxon>Chromatiales</taxon>
        <taxon>Ectothiorhodospiraceae</taxon>
        <taxon>Alkalilimnicola</taxon>
    </lineage>
</organism>
<evidence type="ECO:0000256" key="18">
    <source>
        <dbReference type="PIRSR" id="PIRSR603561-2"/>
    </source>
</evidence>
<keyword evidence="6" id="KW-0227">DNA damage</keyword>
<dbReference type="PANTHER" id="PTHR47707:SF1">
    <property type="entry name" value="NUDIX HYDROLASE FAMILY PROTEIN"/>
    <property type="match status" value="1"/>
</dbReference>
<evidence type="ECO:0000256" key="1">
    <source>
        <dbReference type="ARBA" id="ARBA00001946"/>
    </source>
</evidence>
<dbReference type="Pfam" id="PF14815">
    <property type="entry name" value="NUDIX_4"/>
    <property type="match status" value="1"/>
</dbReference>
<dbReference type="Gene3D" id="3.20.20.70">
    <property type="entry name" value="Aldolase class I"/>
    <property type="match status" value="1"/>
</dbReference>
<keyword evidence="21" id="KW-1185">Reference proteome</keyword>
<dbReference type="GO" id="GO:0008413">
    <property type="term" value="F:8-oxo-7,8-dihydroguanosine triphosphate pyrophosphatase activity"/>
    <property type="evidence" value="ECO:0007669"/>
    <property type="project" value="InterPro"/>
</dbReference>
<evidence type="ECO:0000256" key="12">
    <source>
        <dbReference type="ARBA" id="ARBA00038905"/>
    </source>
</evidence>
<dbReference type="CDD" id="cd03425">
    <property type="entry name" value="NUDIX_MutT_NudA_like"/>
    <property type="match status" value="1"/>
</dbReference>
<evidence type="ECO:0000256" key="4">
    <source>
        <dbReference type="ARBA" id="ARBA00022705"/>
    </source>
</evidence>
<reference evidence="21" key="1">
    <citation type="submission" date="2006-08" db="EMBL/GenBank/DDBJ databases">
        <title>Complete sequence of Alkalilimnicola ehrilichei MLHE-1.</title>
        <authorList>
            <person name="Copeland A."/>
            <person name="Lucas S."/>
            <person name="Lapidus A."/>
            <person name="Barry K."/>
            <person name="Detter J.C."/>
            <person name="Glavina del Rio T."/>
            <person name="Hammon N."/>
            <person name="Israni S."/>
            <person name="Dalin E."/>
            <person name="Tice H."/>
            <person name="Pitluck S."/>
            <person name="Sims D."/>
            <person name="Brettin T."/>
            <person name="Bruce D."/>
            <person name="Han C."/>
            <person name="Tapia R."/>
            <person name="Gilna P."/>
            <person name="Schmutz J."/>
            <person name="Larimer F."/>
            <person name="Land M."/>
            <person name="Hauser L."/>
            <person name="Kyrpides N."/>
            <person name="Mikhailova N."/>
            <person name="Oremland R.S."/>
            <person name="Hoeft S.E."/>
            <person name="Switzer-Blum J."/>
            <person name="Kulp T."/>
            <person name="King G."/>
            <person name="Tabita R."/>
            <person name="Witte B."/>
            <person name="Santini J.M."/>
            <person name="Basu P."/>
            <person name="Hollibaugh J.T."/>
            <person name="Xie G."/>
            <person name="Stolz J.F."/>
            <person name="Richardson P."/>
        </authorList>
    </citation>
    <scope>NUCLEOTIDE SEQUENCE [LARGE SCALE GENOMIC DNA]</scope>
    <source>
        <strain evidence="21">ATCC BAA-1101 / DSM 17681 / MLHE-1</strain>
    </source>
</reference>
<keyword evidence="8 18" id="KW-0460">Magnesium</keyword>
<keyword evidence="5 18" id="KW-0479">Metal-binding</keyword>
<comment type="catalytic activity">
    <reaction evidence="10">
        <text>8-oxo-dGTP + H2O = 8-oxo-dGMP + diphosphate + H(+)</text>
        <dbReference type="Rhea" id="RHEA:31575"/>
        <dbReference type="ChEBI" id="CHEBI:15377"/>
        <dbReference type="ChEBI" id="CHEBI:15378"/>
        <dbReference type="ChEBI" id="CHEBI:33019"/>
        <dbReference type="ChEBI" id="CHEBI:63224"/>
        <dbReference type="ChEBI" id="CHEBI:77896"/>
        <dbReference type="EC" id="3.6.1.55"/>
    </reaction>
</comment>
<feature type="binding site" evidence="17">
    <location>
        <position position="28"/>
    </location>
    <ligand>
        <name>8-oxo-dGTP</name>
        <dbReference type="ChEBI" id="CHEBI:77896"/>
    </ligand>
</feature>
<comment type="similarity">
    <text evidence="2">Belongs to the Nudix hydrolase family.</text>
</comment>
<dbReference type="KEGG" id="aeh:Mlg_2084"/>
<dbReference type="InterPro" id="IPR047127">
    <property type="entry name" value="MutT-like"/>
</dbReference>
<keyword evidence="7 20" id="KW-0378">Hydrolase</keyword>
<protein>
    <recommendedName>
        <fullName evidence="13">8-oxo-dGTP diphosphatase</fullName>
        <ecNumber evidence="12">3.6.1.55</ecNumber>
    </recommendedName>
    <alternativeName>
        <fullName evidence="16">7,8-dihydro-8-oxoguanine-triphosphatase</fullName>
    </alternativeName>
    <alternativeName>
        <fullName evidence="15">Mutator protein MutT</fullName>
    </alternativeName>
    <alternativeName>
        <fullName evidence="14">dGTP pyrophosphohydrolase</fullName>
    </alternativeName>
</protein>
<keyword evidence="4" id="KW-0235">DNA replication</keyword>
<evidence type="ECO:0000313" key="21">
    <source>
        <dbReference type="Proteomes" id="UP000001962"/>
    </source>
</evidence>
<dbReference type="PRINTS" id="PR00502">
    <property type="entry name" value="NUDIXFAMILY"/>
</dbReference>
<dbReference type="InterPro" id="IPR015797">
    <property type="entry name" value="NUDIX_hydrolase-like_dom_sf"/>
</dbReference>
<evidence type="ECO:0000256" key="13">
    <source>
        <dbReference type="ARBA" id="ARBA00040794"/>
    </source>
</evidence>
<feature type="domain" description="Nudix hydrolase" evidence="19">
    <location>
        <begin position="3"/>
        <end position="128"/>
    </location>
</feature>
<evidence type="ECO:0000256" key="8">
    <source>
        <dbReference type="ARBA" id="ARBA00022842"/>
    </source>
</evidence>
<dbReference type="Gene3D" id="3.90.79.10">
    <property type="entry name" value="Nucleoside Triphosphate Pyrophosphohydrolase"/>
    <property type="match status" value="1"/>
</dbReference>
<evidence type="ECO:0000256" key="14">
    <source>
        <dbReference type="ARBA" id="ARBA00041592"/>
    </source>
</evidence>
<evidence type="ECO:0000256" key="7">
    <source>
        <dbReference type="ARBA" id="ARBA00022801"/>
    </source>
</evidence>
<feature type="binding site" evidence="17">
    <location>
        <begin position="34"/>
        <end position="37"/>
    </location>
    <ligand>
        <name>8-oxo-dGTP</name>
        <dbReference type="ChEBI" id="CHEBI:77896"/>
    </ligand>
</feature>
<dbReference type="InterPro" id="IPR029119">
    <property type="entry name" value="MutY_C"/>
</dbReference>
<dbReference type="eggNOG" id="COG0494">
    <property type="taxonomic scope" value="Bacteria"/>
</dbReference>
<dbReference type="GO" id="GO:0044715">
    <property type="term" value="F:8-oxo-dGDP phosphatase activity"/>
    <property type="evidence" value="ECO:0007669"/>
    <property type="project" value="TreeGrafter"/>
</dbReference>
<keyword evidence="9" id="KW-0234">DNA repair</keyword>
<evidence type="ECO:0000256" key="11">
    <source>
        <dbReference type="ARBA" id="ARBA00036904"/>
    </source>
</evidence>
<evidence type="ECO:0000256" key="5">
    <source>
        <dbReference type="ARBA" id="ARBA00022723"/>
    </source>
</evidence>
<feature type="binding site" evidence="18">
    <location>
        <position position="37"/>
    </location>
    <ligand>
        <name>Mg(2+)</name>
        <dbReference type="ChEBI" id="CHEBI:18420"/>
    </ligand>
</feature>
<dbReference type="NCBIfam" id="TIGR00586">
    <property type="entry name" value="mutt"/>
    <property type="match status" value="1"/>
</dbReference>
<dbReference type="InterPro" id="IPR036206">
    <property type="entry name" value="ThiamineP_synth_sf"/>
</dbReference>
<evidence type="ECO:0000256" key="2">
    <source>
        <dbReference type="ARBA" id="ARBA00005582"/>
    </source>
</evidence>
<dbReference type="eggNOG" id="COG0352">
    <property type="taxonomic scope" value="Bacteria"/>
</dbReference>
<dbReference type="GO" id="GO:0035539">
    <property type="term" value="F:8-oxo-7,8-dihydrodeoxyguanosine triphosphate pyrophosphatase activity"/>
    <property type="evidence" value="ECO:0007669"/>
    <property type="project" value="UniProtKB-EC"/>
</dbReference>
<feature type="binding site" evidence="18">
    <location>
        <position position="57"/>
    </location>
    <ligand>
        <name>Mg(2+)</name>
        <dbReference type="ChEBI" id="CHEBI:18420"/>
    </ligand>
</feature>
<dbReference type="PROSITE" id="PS51462">
    <property type="entry name" value="NUDIX"/>
    <property type="match status" value="1"/>
</dbReference>
<sequence>MARLHVAVGVILDDRQRVLVARRAAHRHQGGRWEFPGGKVEPGETVVQALCRELEEELAISPTRTSPMMRIEHDYPDRRVSLDVHRVSAWRGEPRGLEGQPLAWLRATELARRPFPQANLPIIRRLALPPFLIITEPLAPGDLAGLARRLQSLAVPARGAWLQLRLPDWDDRAYGRALALAIRTLGPRGVDVTANRSPAVARRAGGHALHLNARALMACEARPEGFVRVGASCHSPEELARAEALGLDYALLSPVAATASHPRQVPLGWERFRDWLGRVDLPVYALGGLGPEALELAWAHGAHGVAGIRGFWPPRGSPP</sequence>